<sequence length="301" mass="34219">MYGIPELQQLKTTTLITKGWSDEEKYLIEMESGEKRLLRVSDIASYEKKQHDFLQMKEIAKSGIAMPMPLAFGTCDQGTRVYALFSWCEGEDAADVLPQSPADVQYKLGVESGQMLKDIHAIAAPATIEPWESMFNRKIDKKLALYAECGVVVDGVQPIIDYLEANRDLLANRPQSFHHGDYHIHNMVVSDNRTLSIIDFNRADYGDPWEEFNRIVWCASVSSPFATGRLHGYFGGEPPELFFRLMALYISSNALSSIAWAIPFGDAQLEVMTRQLNEILTWYDDMNLIIPSWYHANYVSK</sequence>
<dbReference type="Gene3D" id="3.90.1200.10">
    <property type="match status" value="1"/>
</dbReference>
<proteinExistence type="predicted"/>
<keyword evidence="2" id="KW-0808">Transferase</keyword>
<keyword evidence="3" id="KW-1185">Reference proteome</keyword>
<dbReference type="PANTHER" id="PTHR41283">
    <property type="entry name" value="AMINOGLYCOSIDE PHOSPHOTRANSFERASE"/>
    <property type="match status" value="1"/>
</dbReference>
<protein>
    <submittedName>
        <fullName evidence="2">Phosphotransferase</fullName>
    </submittedName>
</protein>
<dbReference type="KEGG" id="psua:FLK61_27475"/>
<evidence type="ECO:0000313" key="2">
    <source>
        <dbReference type="EMBL" id="QKS70496.1"/>
    </source>
</evidence>
<evidence type="ECO:0000259" key="1">
    <source>
        <dbReference type="Pfam" id="PF01636"/>
    </source>
</evidence>
<dbReference type="PANTHER" id="PTHR41283:SF1">
    <property type="entry name" value="AMINOGLYCOSIDE PHOSPHOTRANSFERASE DOMAIN-CONTAINING PROTEIN"/>
    <property type="match status" value="1"/>
</dbReference>
<gene>
    <name evidence="2" type="ORF">FLK61_27475</name>
</gene>
<dbReference type="Proteomes" id="UP000318138">
    <property type="component" value="Chromosome"/>
</dbReference>
<dbReference type="GO" id="GO:0016740">
    <property type="term" value="F:transferase activity"/>
    <property type="evidence" value="ECO:0007669"/>
    <property type="project" value="UniProtKB-KW"/>
</dbReference>
<name>A0A859FE42_9BACI</name>
<evidence type="ECO:0000313" key="3">
    <source>
        <dbReference type="Proteomes" id="UP000318138"/>
    </source>
</evidence>
<dbReference type="InterPro" id="IPR011009">
    <property type="entry name" value="Kinase-like_dom_sf"/>
</dbReference>
<accession>A0A859FE42</accession>
<dbReference type="InterPro" id="IPR002575">
    <property type="entry name" value="Aminoglycoside_PTrfase"/>
</dbReference>
<dbReference type="AlphaFoldDB" id="A0A859FE42"/>
<reference evidence="3" key="1">
    <citation type="submission" date="2019-07" db="EMBL/GenBank/DDBJ databases">
        <title>Bacillus alkalisoli sp. nov. isolated from saline soil.</title>
        <authorList>
            <person name="Sun J.-Q."/>
            <person name="Xu L."/>
        </authorList>
    </citation>
    <scope>NUCLEOTIDE SEQUENCE [LARGE SCALE GENOMIC DNA]</scope>
    <source>
        <strain evidence="3">M4U3P1</strain>
    </source>
</reference>
<dbReference type="SUPFAM" id="SSF56112">
    <property type="entry name" value="Protein kinase-like (PK-like)"/>
    <property type="match status" value="1"/>
</dbReference>
<dbReference type="EMBL" id="CP041372">
    <property type="protein sequence ID" value="QKS70496.1"/>
    <property type="molecule type" value="Genomic_DNA"/>
</dbReference>
<feature type="domain" description="Aminoglycoside phosphotransferase" evidence="1">
    <location>
        <begin position="14"/>
        <end position="237"/>
    </location>
</feature>
<dbReference type="RefSeq" id="WP_176008533.1">
    <property type="nucleotide sequence ID" value="NZ_CP041372.2"/>
</dbReference>
<dbReference type="Pfam" id="PF01636">
    <property type="entry name" value="APH"/>
    <property type="match status" value="1"/>
</dbReference>
<organism evidence="2 3">
    <name type="scientific">Paenalkalicoccus suaedae</name>
    <dbReference type="NCBI Taxonomy" id="2592382"/>
    <lineage>
        <taxon>Bacteria</taxon>
        <taxon>Bacillati</taxon>
        <taxon>Bacillota</taxon>
        <taxon>Bacilli</taxon>
        <taxon>Bacillales</taxon>
        <taxon>Bacillaceae</taxon>
        <taxon>Paenalkalicoccus</taxon>
    </lineage>
</organism>